<organism evidence="2 3">
    <name type="scientific">Kockovaella imperatae</name>
    <dbReference type="NCBI Taxonomy" id="4999"/>
    <lineage>
        <taxon>Eukaryota</taxon>
        <taxon>Fungi</taxon>
        <taxon>Dikarya</taxon>
        <taxon>Basidiomycota</taxon>
        <taxon>Agaricomycotina</taxon>
        <taxon>Tremellomycetes</taxon>
        <taxon>Tremellales</taxon>
        <taxon>Cuniculitremaceae</taxon>
        <taxon>Kockovaella</taxon>
    </lineage>
</organism>
<proteinExistence type="predicted"/>
<gene>
    <name evidence="2" type="ORF">BD324DRAFT_369120</name>
</gene>
<accession>A0A1Y1UKL5</accession>
<dbReference type="Proteomes" id="UP000193218">
    <property type="component" value="Unassembled WGS sequence"/>
</dbReference>
<dbReference type="InParanoid" id="A0A1Y1UKL5"/>
<evidence type="ECO:0000313" key="2">
    <source>
        <dbReference type="EMBL" id="ORX38600.1"/>
    </source>
</evidence>
<keyword evidence="3" id="KW-1185">Reference proteome</keyword>
<dbReference type="AlphaFoldDB" id="A0A1Y1UKL5"/>
<reference evidence="2 3" key="1">
    <citation type="submission" date="2017-03" db="EMBL/GenBank/DDBJ databases">
        <title>Widespread Adenine N6-methylation of Active Genes in Fungi.</title>
        <authorList>
            <consortium name="DOE Joint Genome Institute"/>
            <person name="Mondo S.J."/>
            <person name="Dannebaum R.O."/>
            <person name="Kuo R.C."/>
            <person name="Louie K.B."/>
            <person name="Bewick A.J."/>
            <person name="Labutti K."/>
            <person name="Haridas S."/>
            <person name="Kuo A."/>
            <person name="Salamov A."/>
            <person name="Ahrendt S.R."/>
            <person name="Lau R."/>
            <person name="Bowen B.P."/>
            <person name="Lipzen A."/>
            <person name="Sullivan W."/>
            <person name="Andreopoulos W.B."/>
            <person name="Clum A."/>
            <person name="Lindquist E."/>
            <person name="Daum C."/>
            <person name="Northen T.R."/>
            <person name="Ramamoorthy G."/>
            <person name="Schmitz R.J."/>
            <person name="Gryganskyi A."/>
            <person name="Culley D."/>
            <person name="Magnuson J."/>
            <person name="James T.Y."/>
            <person name="O'Malley M.A."/>
            <person name="Stajich J.E."/>
            <person name="Spatafora J.W."/>
            <person name="Visel A."/>
            <person name="Grigoriev I.V."/>
        </authorList>
    </citation>
    <scope>NUCLEOTIDE SEQUENCE [LARGE SCALE GENOMIC DNA]</scope>
    <source>
        <strain evidence="2 3">NRRL Y-17943</strain>
    </source>
</reference>
<dbReference type="EMBL" id="NBSH01000004">
    <property type="protein sequence ID" value="ORX38600.1"/>
    <property type="molecule type" value="Genomic_DNA"/>
</dbReference>
<dbReference type="RefSeq" id="XP_021872522.1">
    <property type="nucleotide sequence ID" value="XM_022012602.1"/>
</dbReference>
<feature type="signal peptide" evidence="1">
    <location>
        <begin position="1"/>
        <end position="18"/>
    </location>
</feature>
<comment type="caution">
    <text evidence="2">The sequence shown here is derived from an EMBL/GenBank/DDBJ whole genome shotgun (WGS) entry which is preliminary data.</text>
</comment>
<protein>
    <submittedName>
        <fullName evidence="2">Uncharacterized protein</fullName>
    </submittedName>
</protein>
<dbReference type="GeneID" id="33554410"/>
<name>A0A1Y1UKL5_9TREE</name>
<evidence type="ECO:0000313" key="3">
    <source>
        <dbReference type="Proteomes" id="UP000193218"/>
    </source>
</evidence>
<keyword evidence="1" id="KW-0732">Signal</keyword>
<evidence type="ECO:0000256" key="1">
    <source>
        <dbReference type="SAM" id="SignalP"/>
    </source>
</evidence>
<sequence>MQWTAALGDMISILSAHALSLRAPFEDVPRMARRIDATTTHHLMVPLRRDLKIPNRYPDTSLYSPLKRVLHGWTQQLLLLLLENAILPDTLTIRTLKHSSRHQARATYRVQIILLGSHLTKCPNTPPAHTLN</sequence>
<feature type="chain" id="PRO_5012237357" evidence="1">
    <location>
        <begin position="19"/>
        <end position="132"/>
    </location>
</feature>